<name>A0A6A3BYW9_HIBSY</name>
<evidence type="ECO:0000256" key="1">
    <source>
        <dbReference type="SAM" id="Phobius"/>
    </source>
</evidence>
<dbReference type="InterPro" id="IPR012337">
    <property type="entry name" value="RNaseH-like_sf"/>
</dbReference>
<gene>
    <name evidence="3" type="ORF">F3Y22_tig00014862pilonHSYRG00048</name>
</gene>
<keyword evidence="1" id="KW-0812">Transmembrane</keyword>
<dbReference type="GO" id="GO:0010182">
    <property type="term" value="P:sugar mediated signaling pathway"/>
    <property type="evidence" value="ECO:0007669"/>
    <property type="project" value="InterPro"/>
</dbReference>
<feature type="transmembrane region" description="Helical" evidence="1">
    <location>
        <begin position="28"/>
        <end position="53"/>
    </location>
</feature>
<comment type="caution">
    <text evidence="3">The sequence shown here is derived from an EMBL/GenBank/DDBJ whole genome shotgun (WGS) entry which is preliminary data.</text>
</comment>
<dbReference type="EMBL" id="VEPZ02000587">
    <property type="protein sequence ID" value="KAE8721886.1"/>
    <property type="molecule type" value="Genomic_DNA"/>
</dbReference>
<dbReference type="AlphaFoldDB" id="A0A6A3BYW9"/>
<keyword evidence="1" id="KW-1133">Transmembrane helix</keyword>
<accession>A0A6A3BYW9</accession>
<dbReference type="Proteomes" id="UP000436088">
    <property type="component" value="Unassembled WGS sequence"/>
</dbReference>
<dbReference type="PANTHER" id="PTHR47179">
    <property type="entry name" value="E3 UBIQUITIN-PROTEIN LIGASE SIS3"/>
    <property type="match status" value="1"/>
</dbReference>
<dbReference type="InterPro" id="IPR044793">
    <property type="entry name" value="SIS3"/>
</dbReference>
<feature type="domain" description="HAT C-terminal dimerisation" evidence="2">
    <location>
        <begin position="119"/>
        <end position="188"/>
    </location>
</feature>
<sequence>MFVDNGLAAGMGLDLGWQQRYARFCGRIVVLSILSMLLYPFLWAWTVIGTLWFTNARNFVSVYCFHGCQHRSLLNAILSLEFRVNMATYAVAGRRLVMPILHECFMEVMLHLVGCIFSQDAKFDVIAWWKEKSNKFRILSRMAVKVLVVPITTVASEATFSAGNRVIYPYRSSLTPETVQMLICAGDWCRSLNGVKRKNKNDDKQPKEIIISVPSKESIM</sequence>
<organism evidence="3 4">
    <name type="scientific">Hibiscus syriacus</name>
    <name type="common">Rose of Sharon</name>
    <dbReference type="NCBI Taxonomy" id="106335"/>
    <lineage>
        <taxon>Eukaryota</taxon>
        <taxon>Viridiplantae</taxon>
        <taxon>Streptophyta</taxon>
        <taxon>Embryophyta</taxon>
        <taxon>Tracheophyta</taxon>
        <taxon>Spermatophyta</taxon>
        <taxon>Magnoliopsida</taxon>
        <taxon>eudicotyledons</taxon>
        <taxon>Gunneridae</taxon>
        <taxon>Pentapetalae</taxon>
        <taxon>rosids</taxon>
        <taxon>malvids</taxon>
        <taxon>Malvales</taxon>
        <taxon>Malvaceae</taxon>
        <taxon>Malvoideae</taxon>
        <taxon>Hibiscus</taxon>
    </lineage>
</organism>
<reference evidence="3" key="1">
    <citation type="submission" date="2019-09" db="EMBL/GenBank/DDBJ databases">
        <title>Draft genome information of white flower Hibiscus syriacus.</title>
        <authorList>
            <person name="Kim Y.-M."/>
        </authorList>
    </citation>
    <scope>NUCLEOTIDE SEQUENCE [LARGE SCALE GENOMIC DNA]</scope>
    <source>
        <strain evidence="3">YM2019G1</strain>
    </source>
</reference>
<dbReference type="Pfam" id="PF05699">
    <property type="entry name" value="Dimer_Tnp_hAT"/>
    <property type="match status" value="1"/>
</dbReference>
<dbReference type="GO" id="GO:0046983">
    <property type="term" value="F:protein dimerization activity"/>
    <property type="evidence" value="ECO:0007669"/>
    <property type="project" value="InterPro"/>
</dbReference>
<evidence type="ECO:0000313" key="3">
    <source>
        <dbReference type="EMBL" id="KAE8721886.1"/>
    </source>
</evidence>
<dbReference type="InterPro" id="IPR008906">
    <property type="entry name" value="HATC_C_dom"/>
</dbReference>
<evidence type="ECO:0000313" key="4">
    <source>
        <dbReference type="Proteomes" id="UP000436088"/>
    </source>
</evidence>
<dbReference type="SUPFAM" id="SSF53098">
    <property type="entry name" value="Ribonuclease H-like"/>
    <property type="match status" value="1"/>
</dbReference>
<protein>
    <recommendedName>
        <fullName evidence="2">HAT C-terminal dimerisation domain-containing protein</fullName>
    </recommendedName>
</protein>
<evidence type="ECO:0000259" key="2">
    <source>
        <dbReference type="Pfam" id="PF05699"/>
    </source>
</evidence>
<dbReference type="GO" id="GO:0004842">
    <property type="term" value="F:ubiquitin-protein transferase activity"/>
    <property type="evidence" value="ECO:0007669"/>
    <property type="project" value="InterPro"/>
</dbReference>
<keyword evidence="4" id="KW-1185">Reference proteome</keyword>
<proteinExistence type="predicted"/>
<dbReference type="PANTHER" id="PTHR47179:SF1">
    <property type="entry name" value="E3 UBIQUITIN-PROTEIN LIGASE SIS3"/>
    <property type="match status" value="1"/>
</dbReference>
<keyword evidence="1" id="KW-0472">Membrane</keyword>